<dbReference type="PANTHER" id="PTHR22950">
    <property type="entry name" value="AMINO ACID TRANSPORTER"/>
    <property type="match status" value="1"/>
</dbReference>
<sequence>MGNSKRKKKAAEKKAKKQNGKTDSQAPQLTAPPPETQQQQKSITEELAIAAPSPMLQDEAAPCASSEDLFAPNHPSHLLSPEVTSPQPSQTSDYHPSQLLSPDISSPQPSQTSDYHPEVSEDNLVKALQQHLVVEENDDANTATEPVVAPETVAPIPYHLQGAHVTSDIYKMSNELAQKPLTRSKSTTDMQEQVEQGRQMDDPVLENVGRPGGFRRFYVDQQQRQVEIDLPQDTSDVLSTAGLSLTGSRYGAVSSPIPPPIKRTRNFLEFVAVNQYRNMYDSFAGEYLADEDEGETDEEAAILRPSLERAPLLGRKHSFVAEKDKASTSKTFFLLLKAFVGSGILFLPKAFMNGGVLFSTIMLWVVAFVSLIAFLLLIKCKDYVVGSFGDIGDAAYGRWMRVAVLMAITLSQLGFVAGASSFIAENLSKAVHDINPNVNISPGMFLVISLVIMAPLVLIRKIAKLSFAAVIADVLIVFGLVTLVCSDVMDLLYNNKVEGDDRWLAPGPDVEWIFNKFDYAVFIGTAIYAFEGIGLIIPIRDAMKRPEHFPRVLVTVMFIVATVLTLIGGLGYIANGSRTETVALLNLPNNWVSHTIQIMYAIAMLLSNPLTFFPAVRIIEQGLFGYQTGRHDNKIKWAKNSLRISLLLLTLVVAWAASSQLDKFISLLGSVCCSPLSLIFPPLFHYKVAAHKRWQKIMDLTLATAGVGAMIFTLTQTIKAP</sequence>
<feature type="domain" description="Amino acid transporter transmembrane" evidence="8">
    <location>
        <begin position="325"/>
        <end position="718"/>
    </location>
</feature>
<dbReference type="OrthoDB" id="1684102at2759"/>
<evidence type="ECO:0000256" key="7">
    <source>
        <dbReference type="SAM" id="Phobius"/>
    </source>
</evidence>
<feature type="transmembrane region" description="Helical" evidence="7">
    <location>
        <begin position="664"/>
        <end position="685"/>
    </location>
</feature>
<keyword evidence="10" id="KW-1185">Reference proteome</keyword>
<evidence type="ECO:0000256" key="4">
    <source>
        <dbReference type="ARBA" id="ARBA00022989"/>
    </source>
</evidence>
<feature type="transmembrane region" description="Helical" evidence="7">
    <location>
        <begin position="640"/>
        <end position="658"/>
    </location>
</feature>
<accession>A0A8H7UCC3</accession>
<reference evidence="9" key="1">
    <citation type="submission" date="2020-12" db="EMBL/GenBank/DDBJ databases">
        <title>Metabolic potential, ecology and presence of endohyphal bacteria is reflected in genomic diversity of Mucoromycotina.</title>
        <authorList>
            <person name="Muszewska A."/>
            <person name="Okrasinska A."/>
            <person name="Steczkiewicz K."/>
            <person name="Drgas O."/>
            <person name="Orlowska M."/>
            <person name="Perlinska-Lenart U."/>
            <person name="Aleksandrzak-Piekarczyk T."/>
            <person name="Szatraj K."/>
            <person name="Zielenkiewicz U."/>
            <person name="Pilsyk S."/>
            <person name="Malc E."/>
            <person name="Mieczkowski P."/>
            <person name="Kruszewska J.S."/>
            <person name="Biernat P."/>
            <person name="Pawlowska J."/>
        </authorList>
    </citation>
    <scope>NUCLEOTIDE SEQUENCE</scope>
    <source>
        <strain evidence="9">WA0000051536</strain>
    </source>
</reference>
<evidence type="ECO:0000256" key="3">
    <source>
        <dbReference type="ARBA" id="ARBA00022692"/>
    </source>
</evidence>
<evidence type="ECO:0000313" key="10">
    <source>
        <dbReference type="Proteomes" id="UP000612746"/>
    </source>
</evidence>
<name>A0A8H7UCC3_9FUNG</name>
<dbReference type="PANTHER" id="PTHR22950:SF666">
    <property type="entry name" value="VACUOLAR AMINO ACID TRANSPORTER 4"/>
    <property type="match status" value="1"/>
</dbReference>
<evidence type="ECO:0000256" key="5">
    <source>
        <dbReference type="ARBA" id="ARBA00023136"/>
    </source>
</evidence>
<feature type="compositionally biased region" description="Polar residues" evidence="6">
    <location>
        <begin position="82"/>
        <end position="114"/>
    </location>
</feature>
<feature type="transmembrane region" description="Helical" evidence="7">
    <location>
        <begin position="399"/>
        <end position="420"/>
    </location>
</feature>
<feature type="compositionally biased region" description="Basic residues" evidence="6">
    <location>
        <begin position="1"/>
        <end position="19"/>
    </location>
</feature>
<feature type="transmembrane region" description="Helical" evidence="7">
    <location>
        <begin position="332"/>
        <end position="351"/>
    </location>
</feature>
<comment type="subcellular location">
    <subcellularLocation>
        <location evidence="1">Membrane</location>
        <topology evidence="1">Multi-pass membrane protein</topology>
    </subcellularLocation>
</comment>
<dbReference type="Proteomes" id="UP000612746">
    <property type="component" value="Unassembled WGS sequence"/>
</dbReference>
<feature type="transmembrane region" description="Helical" evidence="7">
    <location>
        <begin position="440"/>
        <end position="458"/>
    </location>
</feature>
<dbReference type="InterPro" id="IPR013057">
    <property type="entry name" value="AA_transpt_TM"/>
</dbReference>
<evidence type="ECO:0000259" key="8">
    <source>
        <dbReference type="Pfam" id="PF01490"/>
    </source>
</evidence>
<dbReference type="GO" id="GO:0015179">
    <property type="term" value="F:L-amino acid transmembrane transporter activity"/>
    <property type="evidence" value="ECO:0007669"/>
    <property type="project" value="TreeGrafter"/>
</dbReference>
<feature type="transmembrane region" description="Helical" evidence="7">
    <location>
        <begin position="552"/>
        <end position="574"/>
    </location>
</feature>
<dbReference type="EMBL" id="JAEPRA010000009">
    <property type="protein sequence ID" value="KAG2180396.1"/>
    <property type="molecule type" value="Genomic_DNA"/>
</dbReference>
<comment type="similarity">
    <text evidence="2">Belongs to the amino acid/polyamine transporter 2 family.</text>
</comment>
<feature type="transmembrane region" description="Helical" evidence="7">
    <location>
        <begin position="519"/>
        <end position="540"/>
    </location>
</feature>
<protein>
    <recommendedName>
        <fullName evidence="8">Amino acid transporter transmembrane domain-containing protein</fullName>
    </recommendedName>
</protein>
<dbReference type="Pfam" id="PF01490">
    <property type="entry name" value="Aa_trans"/>
    <property type="match status" value="1"/>
</dbReference>
<dbReference type="AlphaFoldDB" id="A0A8H7UCC3"/>
<proteinExistence type="inferred from homology"/>
<feature type="transmembrane region" description="Helical" evidence="7">
    <location>
        <begin position="697"/>
        <end position="718"/>
    </location>
</feature>
<evidence type="ECO:0000256" key="2">
    <source>
        <dbReference type="ARBA" id="ARBA00008066"/>
    </source>
</evidence>
<feature type="transmembrane region" description="Helical" evidence="7">
    <location>
        <begin position="465"/>
        <end position="484"/>
    </location>
</feature>
<evidence type="ECO:0000256" key="1">
    <source>
        <dbReference type="ARBA" id="ARBA00004141"/>
    </source>
</evidence>
<dbReference type="GO" id="GO:0005774">
    <property type="term" value="C:vacuolar membrane"/>
    <property type="evidence" value="ECO:0007669"/>
    <property type="project" value="TreeGrafter"/>
</dbReference>
<evidence type="ECO:0000313" key="9">
    <source>
        <dbReference type="EMBL" id="KAG2180396.1"/>
    </source>
</evidence>
<organism evidence="9 10">
    <name type="scientific">Umbelopsis vinacea</name>
    <dbReference type="NCBI Taxonomy" id="44442"/>
    <lineage>
        <taxon>Eukaryota</taxon>
        <taxon>Fungi</taxon>
        <taxon>Fungi incertae sedis</taxon>
        <taxon>Mucoromycota</taxon>
        <taxon>Mucoromycotina</taxon>
        <taxon>Umbelopsidomycetes</taxon>
        <taxon>Umbelopsidales</taxon>
        <taxon>Umbelopsidaceae</taxon>
        <taxon>Umbelopsis</taxon>
    </lineage>
</organism>
<gene>
    <name evidence="9" type="ORF">INT44_003400</name>
</gene>
<comment type="caution">
    <text evidence="9">The sequence shown here is derived from an EMBL/GenBank/DDBJ whole genome shotgun (WGS) entry which is preliminary data.</text>
</comment>
<keyword evidence="3 7" id="KW-0812">Transmembrane</keyword>
<feature type="region of interest" description="Disordered" evidence="6">
    <location>
        <begin position="1"/>
        <end position="118"/>
    </location>
</feature>
<evidence type="ECO:0000256" key="6">
    <source>
        <dbReference type="SAM" id="MobiDB-lite"/>
    </source>
</evidence>
<feature type="transmembrane region" description="Helical" evidence="7">
    <location>
        <begin position="357"/>
        <end position="378"/>
    </location>
</feature>
<keyword evidence="5 7" id="KW-0472">Membrane</keyword>
<feature type="transmembrane region" description="Helical" evidence="7">
    <location>
        <begin position="594"/>
        <end position="619"/>
    </location>
</feature>
<keyword evidence="4 7" id="KW-1133">Transmembrane helix</keyword>